<dbReference type="OrthoDB" id="5273928at2759"/>
<protein>
    <recommendedName>
        <fullName evidence="4">Cbs domain-containing protein</fullName>
    </recommendedName>
</protein>
<sequence length="508" mass="56865">MRLLLKTRRRRKALDVMPMPPDKHKFDDQTGQMFTETTVAMPAQSDINWPYRTGLAASPISAGRRKGARSLVAIALETIMQNVTNLTFDVLEPLPRRLLQQVWEQVRQRSVIVPRPLSSSYSLVARQVIGFHTWRVFSTLLREDDNTLRMRRYREQLRTPNSPLQYYAKPLASTSFDFLTYLSITIAFTVPDLVKLSEMKNLVALEMVNEDGQYQQGVSDRVVRAWTIAATSGDSFRVLRILKLWNFEEITNVSLGYLNLFPALAIYDVTGCSIDLQDSAQALPHGWKATVDSHLLGRLQAACMTRADIMRAKLGKEVKATRKVHAQQLSEDSLVSMLLRTDIPGFLSRDKTATSTPGRAGKTWEFTVYTTICKIGELRNDTDLVRAGIEIEEQPVVENELICPLPIVSLRLGPTPSCLEKSSRKVTTIEMQHLAFTRIKVGPDPILSSADSKGVSTQEGSSIEGPTKRPNIADSRSTSSGESAPAKRRSTAMARKRQDLNAVLDSFL</sequence>
<evidence type="ECO:0008006" key="4">
    <source>
        <dbReference type="Google" id="ProtNLM"/>
    </source>
</evidence>
<feature type="compositionally biased region" description="Polar residues" evidence="1">
    <location>
        <begin position="449"/>
        <end position="461"/>
    </location>
</feature>
<evidence type="ECO:0000256" key="1">
    <source>
        <dbReference type="SAM" id="MobiDB-lite"/>
    </source>
</evidence>
<keyword evidence="3" id="KW-1185">Reference proteome</keyword>
<proteinExistence type="predicted"/>
<reference evidence="2" key="1">
    <citation type="submission" date="2016-03" db="EMBL/GenBank/DDBJ databases">
        <authorList>
            <person name="Ploux O."/>
        </authorList>
    </citation>
    <scope>NUCLEOTIDE SEQUENCE [LARGE SCALE GENOMIC DNA]</scope>
    <source>
        <strain evidence="2">UAMH 11012</strain>
    </source>
</reference>
<accession>A0A1L7WXP6</accession>
<feature type="region of interest" description="Disordered" evidence="1">
    <location>
        <begin position="447"/>
        <end position="497"/>
    </location>
</feature>
<organism evidence="2 3">
    <name type="scientific">Phialocephala subalpina</name>
    <dbReference type="NCBI Taxonomy" id="576137"/>
    <lineage>
        <taxon>Eukaryota</taxon>
        <taxon>Fungi</taxon>
        <taxon>Dikarya</taxon>
        <taxon>Ascomycota</taxon>
        <taxon>Pezizomycotina</taxon>
        <taxon>Leotiomycetes</taxon>
        <taxon>Helotiales</taxon>
        <taxon>Mollisiaceae</taxon>
        <taxon>Phialocephala</taxon>
        <taxon>Phialocephala fortinii species complex</taxon>
    </lineage>
</organism>
<name>A0A1L7WXP6_9HELO</name>
<evidence type="ECO:0000313" key="3">
    <source>
        <dbReference type="Proteomes" id="UP000184330"/>
    </source>
</evidence>
<dbReference type="AlphaFoldDB" id="A0A1L7WXP6"/>
<dbReference type="EMBL" id="FJOG01000010">
    <property type="protein sequence ID" value="CZR57544.1"/>
    <property type="molecule type" value="Genomic_DNA"/>
</dbReference>
<dbReference type="Proteomes" id="UP000184330">
    <property type="component" value="Unassembled WGS sequence"/>
</dbReference>
<gene>
    <name evidence="2" type="ORF">PAC_07433</name>
</gene>
<evidence type="ECO:0000313" key="2">
    <source>
        <dbReference type="EMBL" id="CZR57544.1"/>
    </source>
</evidence>